<dbReference type="OrthoDB" id="4239747at2"/>
<dbReference type="Proteomes" id="UP000037773">
    <property type="component" value="Unassembled WGS sequence"/>
</dbReference>
<dbReference type="InterPro" id="IPR045934">
    <property type="entry name" value="DUF6354"/>
</dbReference>
<evidence type="ECO:0000313" key="1">
    <source>
        <dbReference type="EMBL" id="KOT46702.1"/>
    </source>
</evidence>
<dbReference type="Pfam" id="PF19881">
    <property type="entry name" value="DUF6354"/>
    <property type="match status" value="1"/>
</dbReference>
<dbReference type="PATRIC" id="fig|36816.3.peg.56"/>
<dbReference type="AlphaFoldDB" id="A0A0M8QV29"/>
<keyword evidence="2" id="KW-1185">Reference proteome</keyword>
<reference evidence="1 2" key="1">
    <citation type="submission" date="2015-07" db="EMBL/GenBank/DDBJ databases">
        <authorList>
            <person name="Noorani M."/>
        </authorList>
    </citation>
    <scope>NUCLEOTIDE SEQUENCE [LARGE SCALE GENOMIC DNA]</scope>
    <source>
        <strain evidence="1 2">NRRL B-24567</strain>
    </source>
</reference>
<dbReference type="RefSeq" id="WP_030819706.1">
    <property type="nucleotide sequence ID" value="NZ_LGCN01000001.1"/>
</dbReference>
<proteinExistence type="predicted"/>
<accession>A0A0M8QV29</accession>
<evidence type="ECO:0000313" key="2">
    <source>
        <dbReference type="Proteomes" id="UP000037773"/>
    </source>
</evidence>
<comment type="caution">
    <text evidence="1">The sequence shown here is derived from an EMBL/GenBank/DDBJ whole genome shotgun (WGS) entry which is preliminary data.</text>
</comment>
<protein>
    <submittedName>
        <fullName evidence="1">Uncharacterized protein</fullName>
    </submittedName>
</protein>
<sequence>MSTSPSPAPSTVGRVRAGQLWQDMAPDMVARERILRVTDVNETHAECVVERDKQGTAGRKTRPLALKRFATSAFKLIEDVVDDADQPLYARFLAAMTAVQGTSPSPMEYATAALRVHQEVIAEAAKAQA</sequence>
<dbReference type="EMBL" id="LGCN01000001">
    <property type="protein sequence ID" value="KOT46702.1"/>
    <property type="molecule type" value="Genomic_DNA"/>
</dbReference>
<gene>
    <name evidence="1" type="ORF">ADK41_00280</name>
</gene>
<name>A0A0M8QV29_9ACTN</name>
<organism evidence="1 2">
    <name type="scientific">Streptomyces caelestis</name>
    <dbReference type="NCBI Taxonomy" id="36816"/>
    <lineage>
        <taxon>Bacteria</taxon>
        <taxon>Bacillati</taxon>
        <taxon>Actinomycetota</taxon>
        <taxon>Actinomycetes</taxon>
        <taxon>Kitasatosporales</taxon>
        <taxon>Streptomycetaceae</taxon>
        <taxon>Streptomyces</taxon>
    </lineage>
</organism>